<dbReference type="SMART" id="SM00361">
    <property type="entry name" value="RRM_1"/>
    <property type="match status" value="1"/>
</dbReference>
<feature type="zinc finger region" description="C3H1-type" evidence="7">
    <location>
        <begin position="290"/>
        <end position="317"/>
    </location>
</feature>
<dbReference type="Pfam" id="PF00642">
    <property type="entry name" value="zf-CCCH"/>
    <property type="match status" value="1"/>
</dbReference>
<evidence type="ECO:0000256" key="2">
    <source>
        <dbReference type="ARBA" id="ARBA00022737"/>
    </source>
</evidence>
<dbReference type="Proteomes" id="UP000663854">
    <property type="component" value="Unassembled WGS sequence"/>
</dbReference>
<dbReference type="InterPro" id="IPR009145">
    <property type="entry name" value="U2AF_small"/>
</dbReference>
<dbReference type="SUPFAM" id="SSF90229">
    <property type="entry name" value="CCCH zinc finger"/>
    <property type="match status" value="1"/>
</dbReference>
<evidence type="ECO:0000259" key="10">
    <source>
        <dbReference type="PROSITE" id="PS50102"/>
    </source>
</evidence>
<keyword evidence="2" id="KW-0677">Repeat</keyword>
<organism evidence="12 17">
    <name type="scientific">Rotaria sordida</name>
    <dbReference type="NCBI Taxonomy" id="392033"/>
    <lineage>
        <taxon>Eukaryota</taxon>
        <taxon>Metazoa</taxon>
        <taxon>Spiralia</taxon>
        <taxon>Gnathifera</taxon>
        <taxon>Rotifera</taxon>
        <taxon>Eurotatoria</taxon>
        <taxon>Bdelloidea</taxon>
        <taxon>Philodinida</taxon>
        <taxon>Philodinidae</taxon>
        <taxon>Rotaria</taxon>
    </lineage>
</organism>
<feature type="zinc finger region" description="C3H1-type" evidence="7">
    <location>
        <begin position="150"/>
        <end position="178"/>
    </location>
</feature>
<dbReference type="PANTHER" id="PTHR12620">
    <property type="entry name" value="U2 SNRNP AUXILIARY FACTOR, SMALL SUBUNIT"/>
    <property type="match status" value="1"/>
</dbReference>
<dbReference type="PROSITE" id="PS50103">
    <property type="entry name" value="ZF_C3H1"/>
    <property type="match status" value="2"/>
</dbReference>
<evidence type="ECO:0000313" key="15">
    <source>
        <dbReference type="EMBL" id="CAF3508305.1"/>
    </source>
</evidence>
<dbReference type="GO" id="GO:0089701">
    <property type="term" value="C:U2AF complex"/>
    <property type="evidence" value="ECO:0007669"/>
    <property type="project" value="InterPro"/>
</dbReference>
<dbReference type="Gene3D" id="3.30.70.330">
    <property type="match status" value="1"/>
</dbReference>
<name>A0A813M8N6_9BILA</name>
<evidence type="ECO:0000313" key="17">
    <source>
        <dbReference type="Proteomes" id="UP000663854"/>
    </source>
</evidence>
<evidence type="ECO:0000313" key="16">
    <source>
        <dbReference type="EMBL" id="CAF3612418.1"/>
    </source>
</evidence>
<evidence type="ECO:0000256" key="5">
    <source>
        <dbReference type="ARBA" id="ARBA00022884"/>
    </source>
</evidence>
<dbReference type="InterPro" id="IPR012677">
    <property type="entry name" value="Nucleotide-bd_a/b_plait_sf"/>
</dbReference>
<dbReference type="Proteomes" id="UP000663889">
    <property type="component" value="Unassembled WGS sequence"/>
</dbReference>
<reference evidence="12" key="1">
    <citation type="submission" date="2021-02" db="EMBL/GenBank/DDBJ databases">
        <authorList>
            <person name="Nowell W R."/>
        </authorList>
    </citation>
    <scope>NUCLEOTIDE SEQUENCE</scope>
</reference>
<keyword evidence="5 6" id="KW-0694">RNA-binding</keyword>
<proteinExistence type="predicted"/>
<keyword evidence="3 7" id="KW-0863">Zinc-finger</keyword>
<dbReference type="Proteomes" id="UP000663870">
    <property type="component" value="Unassembled WGS sequence"/>
</dbReference>
<evidence type="ECO:0000313" key="18">
    <source>
        <dbReference type="Proteomes" id="UP000663870"/>
    </source>
</evidence>
<keyword evidence="1 7" id="KW-0479">Metal-binding</keyword>
<dbReference type="GO" id="GO:0008270">
    <property type="term" value="F:zinc ion binding"/>
    <property type="evidence" value="ECO:0007669"/>
    <property type="project" value="UniProtKB-KW"/>
</dbReference>
<evidence type="ECO:0000256" key="1">
    <source>
        <dbReference type="ARBA" id="ARBA00022723"/>
    </source>
</evidence>
<evidence type="ECO:0000256" key="4">
    <source>
        <dbReference type="ARBA" id="ARBA00022833"/>
    </source>
</evidence>
<dbReference type="EMBL" id="CAJOAX010000098">
    <property type="protein sequence ID" value="CAF3508305.1"/>
    <property type="molecule type" value="Genomic_DNA"/>
</dbReference>
<dbReference type="InterPro" id="IPR035979">
    <property type="entry name" value="RBD_domain_sf"/>
</dbReference>
<sequence length="354" mass="42850">MEIRIDNQSFEKIKLVLIEQFKEKHPTTKFNHKIYRFLIKKLRRQLYRQQIAKERDEKLRLEEIDRQNDPLYQAWIIQKENIRIQKEIEEEEEENKRARKLREQREQMEIQKKEQLRKEMEEKQKELSLSKITAPTHNPFAPIQVTITPSIERPVCSFYLKTGVCRYNERCRRTHNKPDITNTLLAVNMYSNFEMQYGLDDEYDCDIGLEFEESERYENFKDFYYDVLPEFERFGRVIMFKVCSNSEIQLRGNVYVQYETDYQAMKAYKALNTRYYAGRMVQCQFVNIPSWSAAICGLSERGKCPKGRRCNYLHVFRNPPLKSIETNKEKSSRKHKRSKSYDRSNKKKKKKSHH</sequence>
<dbReference type="GO" id="GO:0003723">
    <property type="term" value="F:RNA binding"/>
    <property type="evidence" value="ECO:0007669"/>
    <property type="project" value="UniProtKB-UniRule"/>
</dbReference>
<dbReference type="InterPro" id="IPR000504">
    <property type="entry name" value="RRM_dom"/>
</dbReference>
<dbReference type="AlphaFoldDB" id="A0A813M8N6"/>
<evidence type="ECO:0000256" key="9">
    <source>
        <dbReference type="SAM" id="MobiDB-lite"/>
    </source>
</evidence>
<dbReference type="GO" id="GO:0000398">
    <property type="term" value="P:mRNA splicing, via spliceosome"/>
    <property type="evidence" value="ECO:0007669"/>
    <property type="project" value="InterPro"/>
</dbReference>
<feature type="domain" description="C3H1-type" evidence="11">
    <location>
        <begin position="290"/>
        <end position="317"/>
    </location>
</feature>
<protein>
    <submittedName>
        <fullName evidence="12">Uncharacterized protein</fullName>
    </submittedName>
</protein>
<evidence type="ECO:0000256" key="6">
    <source>
        <dbReference type="PROSITE-ProRule" id="PRU00176"/>
    </source>
</evidence>
<feature type="domain" description="RRM" evidence="10">
    <location>
        <begin position="208"/>
        <end position="288"/>
    </location>
</feature>
<dbReference type="PRINTS" id="PR01848">
    <property type="entry name" value="U2AUXFACTOR"/>
</dbReference>
<keyword evidence="8" id="KW-0175">Coiled coil</keyword>
<accession>A0A813M8N6</accession>
<dbReference type="InterPro" id="IPR000571">
    <property type="entry name" value="Znf_CCCH"/>
</dbReference>
<dbReference type="Proteomes" id="UP000663874">
    <property type="component" value="Unassembled WGS sequence"/>
</dbReference>
<dbReference type="EMBL" id="CAJNOU010000032">
    <property type="protein sequence ID" value="CAF0821003.1"/>
    <property type="molecule type" value="Genomic_DNA"/>
</dbReference>
<dbReference type="EMBL" id="CAJOBE010000279">
    <property type="protein sequence ID" value="CAF3612418.1"/>
    <property type="molecule type" value="Genomic_DNA"/>
</dbReference>
<dbReference type="EMBL" id="CAJNOL010000026">
    <property type="protein sequence ID" value="CAF0760365.1"/>
    <property type="molecule type" value="Genomic_DNA"/>
</dbReference>
<keyword evidence="18" id="KW-1185">Reference proteome</keyword>
<dbReference type="Proteomes" id="UP000663823">
    <property type="component" value="Unassembled WGS sequence"/>
</dbReference>
<dbReference type="InterPro" id="IPR036855">
    <property type="entry name" value="Znf_CCCH_sf"/>
</dbReference>
<evidence type="ECO:0000313" key="13">
    <source>
        <dbReference type="EMBL" id="CAF0760365.1"/>
    </source>
</evidence>
<evidence type="ECO:0000313" key="12">
    <source>
        <dbReference type="EMBL" id="CAF0720167.1"/>
    </source>
</evidence>
<gene>
    <name evidence="16" type="ORF">FNK824_LOCUS3981</name>
    <name evidence="13" type="ORF">JXQ802_LOCUS2164</name>
    <name evidence="15" type="ORF">OTI717_LOCUS2111</name>
    <name evidence="12" type="ORF">PYM288_LOCUS99</name>
    <name evidence="14" type="ORF">SEV965_LOCUS1617</name>
</gene>
<dbReference type="InterPro" id="IPR003954">
    <property type="entry name" value="RRM_euk-type"/>
</dbReference>
<dbReference type="SMART" id="SM00356">
    <property type="entry name" value="ZnF_C3H1"/>
    <property type="match status" value="2"/>
</dbReference>
<dbReference type="EMBL" id="CAJNOH010000001">
    <property type="protein sequence ID" value="CAF0720167.1"/>
    <property type="molecule type" value="Genomic_DNA"/>
</dbReference>
<evidence type="ECO:0000259" key="11">
    <source>
        <dbReference type="PROSITE" id="PS50103"/>
    </source>
</evidence>
<dbReference type="SUPFAM" id="SSF54928">
    <property type="entry name" value="RNA-binding domain, RBD"/>
    <property type="match status" value="1"/>
</dbReference>
<feature type="domain" description="C3H1-type" evidence="11">
    <location>
        <begin position="150"/>
        <end position="178"/>
    </location>
</feature>
<evidence type="ECO:0000256" key="3">
    <source>
        <dbReference type="ARBA" id="ARBA00022771"/>
    </source>
</evidence>
<evidence type="ECO:0000256" key="8">
    <source>
        <dbReference type="SAM" id="Coils"/>
    </source>
</evidence>
<comment type="caution">
    <text evidence="12">The sequence shown here is derived from an EMBL/GenBank/DDBJ whole genome shotgun (WGS) entry which is preliminary data.</text>
</comment>
<feature type="compositionally biased region" description="Basic residues" evidence="9">
    <location>
        <begin position="345"/>
        <end position="354"/>
    </location>
</feature>
<evidence type="ECO:0000256" key="7">
    <source>
        <dbReference type="PROSITE-ProRule" id="PRU00723"/>
    </source>
</evidence>
<dbReference type="Pfam" id="PF00076">
    <property type="entry name" value="RRM_1"/>
    <property type="match status" value="1"/>
</dbReference>
<evidence type="ECO:0000313" key="14">
    <source>
        <dbReference type="EMBL" id="CAF0821003.1"/>
    </source>
</evidence>
<feature type="region of interest" description="Disordered" evidence="9">
    <location>
        <begin position="323"/>
        <end position="354"/>
    </location>
</feature>
<dbReference type="PROSITE" id="PS50102">
    <property type="entry name" value="RRM"/>
    <property type="match status" value="1"/>
</dbReference>
<feature type="coiled-coil region" evidence="8">
    <location>
        <begin position="44"/>
        <end position="133"/>
    </location>
</feature>
<keyword evidence="4 7" id="KW-0862">Zinc</keyword>